<evidence type="ECO:0000259" key="9">
    <source>
        <dbReference type="SMART" id="SM01043"/>
    </source>
</evidence>
<feature type="domain" description="Bacterial transcriptional activator" evidence="9">
    <location>
        <begin position="91"/>
        <end position="236"/>
    </location>
</feature>
<dbReference type="SMART" id="SM01043">
    <property type="entry name" value="BTAD"/>
    <property type="match status" value="1"/>
</dbReference>
<keyword evidence="5" id="KW-0238">DNA-binding</keyword>
<sequence length="1410" mass="151147">MGVAVLGPLQVDGQVDGLSPRDRVVLSALVVRAGEPVTTHALGDALWGEALPASWAKVLQGCVVRLRKQLGSGAIQSTANGYRLALTDEELDHRRFERLLERAREALAGGDPARASYLAQEALDLWRGPALPDLTEWEPGRVETVRLDELRRDAEELLVEAEVAAGRAREVLERARALVTQAPFREPRWALLARALHASGRQPEALGAIRRARAMLVDEFGLDPGRELVELEALLLRQDPSLAPAPPTRVRVGCPYRGLLPYDAADADSFFGREDDVAACLRRLRDTGVLAVVGPSGVGKSSLVRAGVVASLVRNGPPVLVTLPGAHPLDSLGGLKPRGRQVLVVDQAEEAVTLCADPAERSAYFAALALHVGSGGRLVLALRADHLGDLAPYPEIARVLEDGLYLLGPMSESGLRSAIEGPAHRAGLRLEAGLVDLLIREVEGEPAALPLLSHVLRETWDRREGPTLTVVGYRATGGIRQAVSQTAEALYDAMDAPQRAQLRTLLLRLVLPSADGDPVRARVPRARFAVDTEHALLVERLVEARLVSIDDETVQIAHEALVRVWPRLRGWLDDDLDGQRLLRHVAGAADAWDAMGRPASELYRGPRLARTQEWRERETPDLTDTEAAFLDASAALERAERREAETRAARERRSRRRLSGALAGLGVLLVLALVAGALAVRAAHRADRSRRAGEAAAALAEARRAGDQALVAKDTATALLLSVEAGRIDGSAQARDNLGAVLTRAGALERVSSLGGELAVSSALSPDGRTFAASLAPDAVRPGVHLYDAATLAPLDLPATQPSSIIRFSPDGHQLAMAVNQWVPSGPPRLDELPIQLLDLPGGALSDRQLGGWRPGDSIEYALAYSADGRRIAAVVQHWDVDEKHFTGRGTATVWDLRHPAEPIFGVDVPEYALLDLDADGSRLVVVSAGRRPLRTYDVDSGRLVAVAAVPLPAKQDATGIDISPDGATIAVGTGARVLQYDARTLRRRGPALRGADLAEGAVYSPDGRFLLTASADESVNVWDAGTGVLAHRFAAPGGVWPSSMSWAPDGRAVYATAAEVGVMRWRLPDASQVLTLGESTPASTGEAYDLSVAAPDGHTVLRTRAGRLWFVDLRTGRQTPRSAPVQDVWNPRWSPDARWLLTVGGDERLRIWDTATGRQVAFRQFPRGEQLVATFSGDGERVYVVDRTGLLQTLDRATLDDVADAVPVGVVTTLGARGDLVIVLHLDGSATRVRPETGEIVDAVPARTLSDPDNAPNDASPDGRLLATADREGRMRLLDLQRNAWIGTDARADTLADAGGWVAFAPDGNQFAALQSNRVGLWDGHTGAYLGSLPLPELATGGSIRYLPDGSGLLVAARDGRTWTADTGTAGWPERACVIAGRNLTRAEWKRYFPSRPYGRTCEQWPAGA</sequence>
<dbReference type="InterPro" id="IPR015943">
    <property type="entry name" value="WD40/YVTN_repeat-like_dom_sf"/>
</dbReference>
<comment type="caution">
    <text evidence="10">The sequence shown here is derived from an EMBL/GenBank/DDBJ whole genome shotgun (WGS) entry which is preliminary data.</text>
</comment>
<dbReference type="CDD" id="cd15831">
    <property type="entry name" value="BTAD"/>
    <property type="match status" value="1"/>
</dbReference>
<feature type="repeat" description="WD" evidence="7">
    <location>
        <begin position="1134"/>
        <end position="1163"/>
    </location>
</feature>
<dbReference type="Pfam" id="PF20703">
    <property type="entry name" value="nSTAND1"/>
    <property type="match status" value="1"/>
</dbReference>
<dbReference type="PANTHER" id="PTHR35807">
    <property type="entry name" value="TRANSCRIPTIONAL REGULATOR REDD-RELATED"/>
    <property type="match status" value="1"/>
</dbReference>
<dbReference type="InterPro" id="IPR051677">
    <property type="entry name" value="AfsR-DnrI-RedD_regulator"/>
</dbReference>
<keyword evidence="11" id="KW-1185">Reference proteome</keyword>
<dbReference type="SUPFAM" id="SSF48452">
    <property type="entry name" value="TPR-like"/>
    <property type="match status" value="1"/>
</dbReference>
<dbReference type="Gene3D" id="2.120.10.30">
    <property type="entry name" value="TolB, C-terminal domain"/>
    <property type="match status" value="1"/>
</dbReference>
<dbReference type="PROSITE" id="PS00678">
    <property type="entry name" value="WD_REPEATS_1"/>
    <property type="match status" value="1"/>
</dbReference>
<dbReference type="Gene3D" id="1.25.40.10">
    <property type="entry name" value="Tetratricopeptide repeat domain"/>
    <property type="match status" value="1"/>
</dbReference>
<dbReference type="PROSITE" id="PS50082">
    <property type="entry name" value="WD_REPEATS_2"/>
    <property type="match status" value="2"/>
</dbReference>
<accession>A0ABW3W6B7</accession>
<evidence type="ECO:0000313" key="11">
    <source>
        <dbReference type="Proteomes" id="UP001597229"/>
    </source>
</evidence>
<dbReference type="SUPFAM" id="SSF50969">
    <property type="entry name" value="YVTN repeat-like/Quinoprotein amine dehydrogenase"/>
    <property type="match status" value="1"/>
</dbReference>
<evidence type="ECO:0000256" key="1">
    <source>
        <dbReference type="ARBA" id="ARBA00005820"/>
    </source>
</evidence>
<gene>
    <name evidence="10" type="ORF">ACFQ3F_23780</name>
</gene>
<dbReference type="SUPFAM" id="SSF63829">
    <property type="entry name" value="Calcium-dependent phosphotriesterase"/>
    <property type="match status" value="1"/>
</dbReference>
<evidence type="ECO:0000256" key="5">
    <source>
        <dbReference type="ARBA" id="ARBA00023125"/>
    </source>
</evidence>
<dbReference type="InterPro" id="IPR011990">
    <property type="entry name" value="TPR-like_helical_dom_sf"/>
</dbReference>
<dbReference type="Gene3D" id="2.130.10.10">
    <property type="entry name" value="YVTN repeat-like/Quinoprotein amine dehydrogenase"/>
    <property type="match status" value="3"/>
</dbReference>
<keyword evidence="2 7" id="KW-0853">WD repeat</keyword>
<dbReference type="InterPro" id="IPR001867">
    <property type="entry name" value="OmpR/PhoB-type_DNA-bd"/>
</dbReference>
<comment type="similarity">
    <text evidence="1">Belongs to the AfsR/DnrI/RedD regulatory family.</text>
</comment>
<dbReference type="InterPro" id="IPR049052">
    <property type="entry name" value="nSTAND1"/>
</dbReference>
<evidence type="ECO:0000259" key="8">
    <source>
        <dbReference type="SMART" id="SM00862"/>
    </source>
</evidence>
<dbReference type="InterPro" id="IPR011044">
    <property type="entry name" value="Quino_amine_DH_bsu"/>
</dbReference>
<evidence type="ECO:0000256" key="7">
    <source>
        <dbReference type="PROSITE-ProRule" id="PRU00221"/>
    </source>
</evidence>
<evidence type="ECO:0000256" key="6">
    <source>
        <dbReference type="ARBA" id="ARBA00023163"/>
    </source>
</evidence>
<dbReference type="SMART" id="SM00320">
    <property type="entry name" value="WD40"/>
    <property type="match status" value="5"/>
</dbReference>
<feature type="repeat" description="WD" evidence="7">
    <location>
        <begin position="1004"/>
        <end position="1033"/>
    </location>
</feature>
<evidence type="ECO:0000313" key="10">
    <source>
        <dbReference type="EMBL" id="MFD1250831.1"/>
    </source>
</evidence>
<evidence type="ECO:0000256" key="3">
    <source>
        <dbReference type="ARBA" id="ARBA00022737"/>
    </source>
</evidence>
<dbReference type="SUPFAM" id="SSF46894">
    <property type="entry name" value="C-terminal effector domain of the bipartite response regulators"/>
    <property type="match status" value="1"/>
</dbReference>
<dbReference type="SUPFAM" id="SSF82171">
    <property type="entry name" value="DPP6 N-terminal domain-like"/>
    <property type="match status" value="1"/>
</dbReference>
<keyword evidence="4" id="KW-0805">Transcription regulation</keyword>
<dbReference type="InterPro" id="IPR005158">
    <property type="entry name" value="BTAD"/>
</dbReference>
<name>A0ABW3W6B7_9ACTN</name>
<dbReference type="InterPro" id="IPR027417">
    <property type="entry name" value="P-loop_NTPase"/>
</dbReference>
<dbReference type="RefSeq" id="WP_367918275.1">
    <property type="nucleotide sequence ID" value="NZ_BAABAC010000009.1"/>
</dbReference>
<keyword evidence="3" id="KW-0677">Repeat</keyword>
<keyword evidence="6" id="KW-0804">Transcription</keyword>
<evidence type="ECO:0000256" key="2">
    <source>
        <dbReference type="ARBA" id="ARBA00022574"/>
    </source>
</evidence>
<dbReference type="InterPro" id="IPR001680">
    <property type="entry name" value="WD40_rpt"/>
</dbReference>
<dbReference type="SMART" id="SM00862">
    <property type="entry name" value="Trans_reg_C"/>
    <property type="match status" value="1"/>
</dbReference>
<dbReference type="InterPro" id="IPR016032">
    <property type="entry name" value="Sig_transdc_resp-reg_C-effctor"/>
</dbReference>
<organism evidence="10 11">
    <name type="scientific">Nocardioides ginsengisoli</name>
    <dbReference type="NCBI Taxonomy" id="363868"/>
    <lineage>
        <taxon>Bacteria</taxon>
        <taxon>Bacillati</taxon>
        <taxon>Actinomycetota</taxon>
        <taxon>Actinomycetes</taxon>
        <taxon>Propionibacteriales</taxon>
        <taxon>Nocardioidaceae</taxon>
        <taxon>Nocardioides</taxon>
    </lineage>
</organism>
<evidence type="ECO:0000256" key="4">
    <source>
        <dbReference type="ARBA" id="ARBA00023015"/>
    </source>
</evidence>
<dbReference type="SUPFAM" id="SSF52540">
    <property type="entry name" value="P-loop containing nucleoside triphosphate hydrolases"/>
    <property type="match status" value="1"/>
</dbReference>
<dbReference type="Pfam" id="PF03704">
    <property type="entry name" value="BTAD"/>
    <property type="match status" value="1"/>
</dbReference>
<dbReference type="InterPro" id="IPR011042">
    <property type="entry name" value="6-blade_b-propeller_TolB-like"/>
</dbReference>
<dbReference type="EMBL" id="JBHTLX010000029">
    <property type="protein sequence ID" value="MFD1250831.1"/>
    <property type="molecule type" value="Genomic_DNA"/>
</dbReference>
<reference evidence="11" key="1">
    <citation type="journal article" date="2019" name="Int. J. Syst. Evol. Microbiol.">
        <title>The Global Catalogue of Microorganisms (GCM) 10K type strain sequencing project: providing services to taxonomists for standard genome sequencing and annotation.</title>
        <authorList>
            <consortium name="The Broad Institute Genomics Platform"/>
            <consortium name="The Broad Institute Genome Sequencing Center for Infectious Disease"/>
            <person name="Wu L."/>
            <person name="Ma J."/>
        </authorList>
    </citation>
    <scope>NUCLEOTIDE SEQUENCE [LARGE SCALE GENOMIC DNA]</scope>
    <source>
        <strain evidence="11">CCUG 52478</strain>
    </source>
</reference>
<protein>
    <submittedName>
        <fullName evidence="10">BTAD domain-containing putative transcriptional regulator</fullName>
    </submittedName>
</protein>
<dbReference type="InterPro" id="IPR019775">
    <property type="entry name" value="WD40_repeat_CS"/>
</dbReference>
<dbReference type="PANTHER" id="PTHR35807:SF1">
    <property type="entry name" value="TRANSCRIPTIONAL REGULATOR REDD"/>
    <property type="match status" value="1"/>
</dbReference>
<dbReference type="Gene3D" id="1.10.10.10">
    <property type="entry name" value="Winged helix-like DNA-binding domain superfamily/Winged helix DNA-binding domain"/>
    <property type="match status" value="1"/>
</dbReference>
<dbReference type="InterPro" id="IPR036388">
    <property type="entry name" value="WH-like_DNA-bd_sf"/>
</dbReference>
<feature type="domain" description="OmpR/PhoB-type" evidence="8">
    <location>
        <begin position="12"/>
        <end position="84"/>
    </location>
</feature>
<dbReference type="Pfam" id="PF00400">
    <property type="entry name" value="WD40"/>
    <property type="match status" value="2"/>
</dbReference>
<dbReference type="Proteomes" id="UP001597229">
    <property type="component" value="Unassembled WGS sequence"/>
</dbReference>
<proteinExistence type="inferred from homology"/>